<sequence length="116" mass="11850">MSVADARWPGVVGGLFGAAGVGLSAYAAHAATADAQRWLYTAAAMALVHGLMLVAYVPRGARLGLLARLTVAGGVLLFSGTLVGAHLFGWPTRLAPSGGSLLILGWLLVAADRARR</sequence>
<proteinExistence type="predicted"/>
<evidence type="ECO:0008006" key="4">
    <source>
        <dbReference type="Google" id="ProtNLM"/>
    </source>
</evidence>
<evidence type="ECO:0000313" key="3">
    <source>
        <dbReference type="Proteomes" id="UP000643403"/>
    </source>
</evidence>
<dbReference type="Proteomes" id="UP000643403">
    <property type="component" value="Unassembled WGS sequence"/>
</dbReference>
<dbReference type="InterPro" id="IPR006696">
    <property type="entry name" value="DUF423"/>
</dbReference>
<dbReference type="Pfam" id="PF04241">
    <property type="entry name" value="DUF423"/>
    <property type="match status" value="1"/>
</dbReference>
<name>A0ABQ3BYX8_9GAMM</name>
<keyword evidence="3" id="KW-1185">Reference proteome</keyword>
<accession>A0ABQ3BYX8</accession>
<evidence type="ECO:0000313" key="2">
    <source>
        <dbReference type="EMBL" id="GGZ62136.1"/>
    </source>
</evidence>
<keyword evidence="1" id="KW-0472">Membrane</keyword>
<feature type="transmembrane region" description="Helical" evidence="1">
    <location>
        <begin position="37"/>
        <end position="57"/>
    </location>
</feature>
<organism evidence="2 3">
    <name type="scientific">Cognatilysobacter xinjiangensis</name>
    <dbReference type="NCBI Taxonomy" id="546892"/>
    <lineage>
        <taxon>Bacteria</taxon>
        <taxon>Pseudomonadati</taxon>
        <taxon>Pseudomonadota</taxon>
        <taxon>Gammaproteobacteria</taxon>
        <taxon>Lysobacterales</taxon>
        <taxon>Lysobacteraceae</taxon>
        <taxon>Cognatilysobacter</taxon>
    </lineage>
</organism>
<protein>
    <recommendedName>
        <fullName evidence="4">DUF423 domain-containing protein</fullName>
    </recommendedName>
</protein>
<feature type="transmembrane region" description="Helical" evidence="1">
    <location>
        <begin position="69"/>
        <end position="88"/>
    </location>
</feature>
<feature type="transmembrane region" description="Helical" evidence="1">
    <location>
        <begin position="94"/>
        <end position="111"/>
    </location>
</feature>
<gene>
    <name evidence="2" type="ORF">GCM10008101_15340</name>
</gene>
<keyword evidence="1" id="KW-1133">Transmembrane helix</keyword>
<evidence type="ECO:0000256" key="1">
    <source>
        <dbReference type="SAM" id="Phobius"/>
    </source>
</evidence>
<dbReference type="EMBL" id="BMXY01000001">
    <property type="protein sequence ID" value="GGZ62136.1"/>
    <property type="molecule type" value="Genomic_DNA"/>
</dbReference>
<keyword evidence="1" id="KW-0812">Transmembrane</keyword>
<dbReference type="RefSeq" id="WP_189448379.1">
    <property type="nucleotide sequence ID" value="NZ_BMXY01000001.1"/>
</dbReference>
<reference evidence="3" key="1">
    <citation type="journal article" date="2019" name="Int. J. Syst. Evol. Microbiol.">
        <title>The Global Catalogue of Microorganisms (GCM) 10K type strain sequencing project: providing services to taxonomists for standard genome sequencing and annotation.</title>
        <authorList>
            <consortium name="The Broad Institute Genomics Platform"/>
            <consortium name="The Broad Institute Genome Sequencing Center for Infectious Disease"/>
            <person name="Wu L."/>
            <person name="Ma J."/>
        </authorList>
    </citation>
    <scope>NUCLEOTIDE SEQUENCE [LARGE SCALE GENOMIC DNA]</scope>
    <source>
        <strain evidence="3">KCTC 22558</strain>
    </source>
</reference>
<comment type="caution">
    <text evidence="2">The sequence shown here is derived from an EMBL/GenBank/DDBJ whole genome shotgun (WGS) entry which is preliminary data.</text>
</comment>